<dbReference type="Proteomes" id="UP000284476">
    <property type="component" value="Unassembled WGS sequence"/>
</dbReference>
<evidence type="ECO:0000256" key="1">
    <source>
        <dbReference type="SAM" id="Phobius"/>
    </source>
</evidence>
<dbReference type="InterPro" id="IPR022472">
    <property type="entry name" value="VPLPA-CTERM"/>
</dbReference>
<protein>
    <submittedName>
        <fullName evidence="3">VPLPA-CTERM sorting domain-containing protein</fullName>
    </submittedName>
</protein>
<keyword evidence="1" id="KW-0472">Membrane</keyword>
<dbReference type="RefSeq" id="WP_128209932.1">
    <property type="nucleotide sequence ID" value="NZ_JBHRSO010000040.1"/>
</dbReference>
<comment type="caution">
    <text evidence="3">The sequence shown here is derived from an EMBL/GenBank/DDBJ whole genome shotgun (WGS) entry which is preliminary data.</text>
</comment>
<dbReference type="NCBIfam" id="TIGR03370">
    <property type="entry name" value="VPLPA-CTERM"/>
    <property type="match status" value="1"/>
</dbReference>
<dbReference type="EMBL" id="SAUZ01000022">
    <property type="protein sequence ID" value="RWR18022.1"/>
    <property type="molecule type" value="Genomic_DNA"/>
</dbReference>
<sequence>MNMKAVLSAATVALALPLAAEAATVNLNEGFNYAYTTLATSTTASYTYDVAEGTTWNISDISFTANGAYSNISLITITVANGGVVETYGEWIPGAGTTATLSALGFTTSSDFTIEYTYAAGGTAPVLVNHMFTATEVPDVPAVPVPAAGILLVSALAGLGIAKRRAKKA</sequence>
<feature type="transmembrane region" description="Helical" evidence="1">
    <location>
        <begin position="142"/>
        <end position="162"/>
    </location>
</feature>
<evidence type="ECO:0000313" key="3">
    <source>
        <dbReference type="EMBL" id="RWR18022.1"/>
    </source>
</evidence>
<reference evidence="3 4" key="1">
    <citation type="submission" date="2019-01" db="EMBL/GenBank/DDBJ databases">
        <title>Sinorhodobacter populi sp. nov. isolated from the symptomatic bark tissue of Populus euramericana canker.</title>
        <authorList>
            <person name="Xu G."/>
        </authorList>
    </citation>
    <scope>NUCLEOTIDE SEQUENCE [LARGE SCALE GENOMIC DNA]</scope>
    <source>
        <strain evidence="3 4">SK2B-1</strain>
    </source>
</reference>
<dbReference type="AlphaFoldDB" id="A0A443JBZ6"/>
<feature type="chain" id="PRO_5019219589" evidence="2">
    <location>
        <begin position="23"/>
        <end position="169"/>
    </location>
</feature>
<organism evidence="3 4">
    <name type="scientific">Paenirhodobacter populi</name>
    <dbReference type="NCBI Taxonomy" id="2306993"/>
    <lineage>
        <taxon>Bacteria</taxon>
        <taxon>Pseudomonadati</taxon>
        <taxon>Pseudomonadota</taxon>
        <taxon>Alphaproteobacteria</taxon>
        <taxon>Rhodobacterales</taxon>
        <taxon>Rhodobacter group</taxon>
        <taxon>Paenirhodobacter</taxon>
    </lineage>
</organism>
<reference evidence="3 4" key="2">
    <citation type="submission" date="2019-01" db="EMBL/GenBank/DDBJ databases">
        <authorList>
            <person name="Li Y."/>
        </authorList>
    </citation>
    <scope>NUCLEOTIDE SEQUENCE [LARGE SCALE GENOMIC DNA]</scope>
    <source>
        <strain evidence="3 4">SK2B-1</strain>
    </source>
</reference>
<keyword evidence="1" id="KW-1133">Transmembrane helix</keyword>
<evidence type="ECO:0000313" key="4">
    <source>
        <dbReference type="Proteomes" id="UP000284476"/>
    </source>
</evidence>
<keyword evidence="2" id="KW-0732">Signal</keyword>
<accession>A0A443JBZ6</accession>
<gene>
    <name evidence="3" type="ORF">D2T30_17425</name>
</gene>
<evidence type="ECO:0000256" key="2">
    <source>
        <dbReference type="SAM" id="SignalP"/>
    </source>
</evidence>
<name>A0A443JBZ6_9RHOB</name>
<feature type="signal peptide" evidence="2">
    <location>
        <begin position="1"/>
        <end position="22"/>
    </location>
</feature>
<keyword evidence="1" id="KW-0812">Transmembrane</keyword>
<proteinExistence type="predicted"/>